<comment type="caution">
    <text evidence="2">The sequence shown here is derived from an EMBL/GenBank/DDBJ whole genome shotgun (WGS) entry which is preliminary data.</text>
</comment>
<organism evidence="2 3">
    <name type="scientific">Artemisia annua</name>
    <name type="common">Sweet wormwood</name>
    <dbReference type="NCBI Taxonomy" id="35608"/>
    <lineage>
        <taxon>Eukaryota</taxon>
        <taxon>Viridiplantae</taxon>
        <taxon>Streptophyta</taxon>
        <taxon>Embryophyta</taxon>
        <taxon>Tracheophyta</taxon>
        <taxon>Spermatophyta</taxon>
        <taxon>Magnoliopsida</taxon>
        <taxon>eudicotyledons</taxon>
        <taxon>Gunneridae</taxon>
        <taxon>Pentapetalae</taxon>
        <taxon>asterids</taxon>
        <taxon>campanulids</taxon>
        <taxon>Asterales</taxon>
        <taxon>Asteraceae</taxon>
        <taxon>Asteroideae</taxon>
        <taxon>Anthemideae</taxon>
        <taxon>Artemisiinae</taxon>
        <taxon>Artemisia</taxon>
    </lineage>
</organism>
<feature type="region of interest" description="Disordered" evidence="1">
    <location>
        <begin position="78"/>
        <end position="133"/>
    </location>
</feature>
<dbReference type="STRING" id="35608.A0A2U1PEB9"/>
<accession>A0A2U1PEB9</accession>
<evidence type="ECO:0000256" key="1">
    <source>
        <dbReference type="SAM" id="MobiDB-lite"/>
    </source>
</evidence>
<dbReference type="EMBL" id="PKPP01001261">
    <property type="protein sequence ID" value="PWA84141.1"/>
    <property type="molecule type" value="Genomic_DNA"/>
</dbReference>
<evidence type="ECO:0000313" key="2">
    <source>
        <dbReference type="EMBL" id="PWA84141.1"/>
    </source>
</evidence>
<reference evidence="2 3" key="1">
    <citation type="journal article" date="2018" name="Mol. Plant">
        <title>The genome of Artemisia annua provides insight into the evolution of Asteraceae family and artemisinin biosynthesis.</title>
        <authorList>
            <person name="Shen Q."/>
            <person name="Zhang L."/>
            <person name="Liao Z."/>
            <person name="Wang S."/>
            <person name="Yan T."/>
            <person name="Shi P."/>
            <person name="Liu M."/>
            <person name="Fu X."/>
            <person name="Pan Q."/>
            <person name="Wang Y."/>
            <person name="Lv Z."/>
            <person name="Lu X."/>
            <person name="Zhang F."/>
            <person name="Jiang W."/>
            <person name="Ma Y."/>
            <person name="Chen M."/>
            <person name="Hao X."/>
            <person name="Li L."/>
            <person name="Tang Y."/>
            <person name="Lv G."/>
            <person name="Zhou Y."/>
            <person name="Sun X."/>
            <person name="Brodelius P.E."/>
            <person name="Rose J.K.C."/>
            <person name="Tang K."/>
        </authorList>
    </citation>
    <scope>NUCLEOTIDE SEQUENCE [LARGE SCALE GENOMIC DNA]</scope>
    <source>
        <strain evidence="3">cv. Huhao1</strain>
        <tissue evidence="2">Leaf</tissue>
    </source>
</reference>
<gene>
    <name evidence="2" type="ORF">CTI12_AA161320</name>
</gene>
<dbReference type="OrthoDB" id="1928288at2759"/>
<proteinExistence type="predicted"/>
<evidence type="ECO:0000313" key="3">
    <source>
        <dbReference type="Proteomes" id="UP000245207"/>
    </source>
</evidence>
<sequence>MFENHHLELIKQTMLKHEDTFRHQVKELHRLYNVQKHLMGALRNDTKRNIEFGPMAKSTLNINHDDLGIISGFDLSRPAEEDTSCGDSSGVHNDQARPNDVELTLSIGPSTSIRRPQHHHYQAGGNDSKGVIRTTSANSSTLYNQDSKRPHWLFKDLSLNRT</sequence>
<name>A0A2U1PEB9_ARTAN</name>
<dbReference type="PANTHER" id="PTHR33167:SF4">
    <property type="entry name" value="TRANSCRIPTION FACTOR, PUTATIVE (DUF863)-RELATED"/>
    <property type="match status" value="1"/>
</dbReference>
<dbReference type="Proteomes" id="UP000245207">
    <property type="component" value="Unassembled WGS sequence"/>
</dbReference>
<dbReference type="AlphaFoldDB" id="A0A2U1PEB9"/>
<protein>
    <submittedName>
        <fullName evidence="2">Uncharacterized protein</fullName>
    </submittedName>
</protein>
<dbReference type="PANTHER" id="PTHR33167">
    <property type="entry name" value="TRANSCRIPTION FACTOR, PUTATIVE (DUF863)-RELATED"/>
    <property type="match status" value="1"/>
</dbReference>
<keyword evidence="3" id="KW-1185">Reference proteome</keyword>